<evidence type="ECO:0000313" key="1">
    <source>
        <dbReference type="EMBL" id="KAF4715900.1"/>
    </source>
</evidence>
<dbReference type="EMBL" id="JABANO010028011">
    <property type="protein sequence ID" value="KAF4715900.1"/>
    <property type="molecule type" value="Genomic_DNA"/>
</dbReference>
<feature type="non-terminal residue" evidence="1">
    <location>
        <position position="162"/>
    </location>
</feature>
<dbReference type="Proteomes" id="UP000553632">
    <property type="component" value="Unassembled WGS sequence"/>
</dbReference>
<sequence length="162" mass="18910">PTSVDIQRACNLPHRLYNHAIQNIRTDNASTIHAASKAMVSVDFQFVPRSASWMNGHVEARHRLLNQRLRRMFMTTPFVDDDKWRESISRAAYEINTTTNMLANGLCPLDMITESHTSPFDNNHVVQLPSTKWDTWRNYKTDCRLRVLRLMQKHNSHSYEIS</sequence>
<gene>
    <name evidence="1" type="ORF">FOZ63_024545</name>
</gene>
<evidence type="ECO:0008006" key="3">
    <source>
        <dbReference type="Google" id="ProtNLM"/>
    </source>
</evidence>
<dbReference type="GO" id="GO:0003676">
    <property type="term" value="F:nucleic acid binding"/>
    <property type="evidence" value="ECO:0007669"/>
    <property type="project" value="InterPro"/>
</dbReference>
<name>A0A7J6R886_PEROL</name>
<protein>
    <recommendedName>
        <fullName evidence="3">Integrase catalytic domain-containing protein</fullName>
    </recommendedName>
</protein>
<evidence type="ECO:0000313" key="2">
    <source>
        <dbReference type="Proteomes" id="UP000553632"/>
    </source>
</evidence>
<dbReference type="InterPro" id="IPR036397">
    <property type="entry name" value="RNaseH_sf"/>
</dbReference>
<feature type="non-terminal residue" evidence="1">
    <location>
        <position position="1"/>
    </location>
</feature>
<keyword evidence="2" id="KW-1185">Reference proteome</keyword>
<proteinExistence type="predicted"/>
<comment type="caution">
    <text evidence="1">The sequence shown here is derived from an EMBL/GenBank/DDBJ whole genome shotgun (WGS) entry which is preliminary data.</text>
</comment>
<accession>A0A7J6R886</accession>
<dbReference type="SUPFAM" id="SSF53098">
    <property type="entry name" value="Ribonuclease H-like"/>
    <property type="match status" value="1"/>
</dbReference>
<reference evidence="1 2" key="1">
    <citation type="submission" date="2020-04" db="EMBL/GenBank/DDBJ databases">
        <title>Perkinsus olseni comparative genomics.</title>
        <authorList>
            <person name="Bogema D.R."/>
        </authorList>
    </citation>
    <scope>NUCLEOTIDE SEQUENCE [LARGE SCALE GENOMIC DNA]</scope>
    <source>
        <strain evidence="1 2">ATCC PRA-207</strain>
    </source>
</reference>
<dbReference type="AlphaFoldDB" id="A0A7J6R886"/>
<organism evidence="1 2">
    <name type="scientific">Perkinsus olseni</name>
    <name type="common">Perkinsus atlanticus</name>
    <dbReference type="NCBI Taxonomy" id="32597"/>
    <lineage>
        <taxon>Eukaryota</taxon>
        <taxon>Sar</taxon>
        <taxon>Alveolata</taxon>
        <taxon>Perkinsozoa</taxon>
        <taxon>Perkinsea</taxon>
        <taxon>Perkinsida</taxon>
        <taxon>Perkinsidae</taxon>
        <taxon>Perkinsus</taxon>
    </lineage>
</organism>
<dbReference type="InterPro" id="IPR012337">
    <property type="entry name" value="RNaseH-like_sf"/>
</dbReference>
<dbReference type="Gene3D" id="3.30.420.10">
    <property type="entry name" value="Ribonuclease H-like superfamily/Ribonuclease H"/>
    <property type="match status" value="1"/>
</dbReference>